<sequence length="66" mass="7446">MLLRWVALSACVCVSSAVTCYDCYNTGPDYKDCTRERSCKGTACMICQHQTLGDDYMLLKRSKSNH</sequence>
<organism evidence="2 3">
    <name type="scientific">Heterorhabditis bacteriophora</name>
    <name type="common">Entomopathogenic nematode worm</name>
    <dbReference type="NCBI Taxonomy" id="37862"/>
    <lineage>
        <taxon>Eukaryota</taxon>
        <taxon>Metazoa</taxon>
        <taxon>Ecdysozoa</taxon>
        <taxon>Nematoda</taxon>
        <taxon>Chromadorea</taxon>
        <taxon>Rhabditida</taxon>
        <taxon>Rhabditina</taxon>
        <taxon>Rhabditomorpha</taxon>
        <taxon>Strongyloidea</taxon>
        <taxon>Heterorhabditidae</taxon>
        <taxon>Heterorhabditis</taxon>
    </lineage>
</organism>
<evidence type="ECO:0000313" key="2">
    <source>
        <dbReference type="Proteomes" id="UP000095283"/>
    </source>
</evidence>
<proteinExistence type="predicted"/>
<feature type="signal peptide" evidence="1">
    <location>
        <begin position="1"/>
        <end position="17"/>
    </location>
</feature>
<reference evidence="3" key="1">
    <citation type="submission" date="2016-11" db="UniProtKB">
        <authorList>
            <consortium name="WormBaseParasite"/>
        </authorList>
    </citation>
    <scope>IDENTIFICATION</scope>
</reference>
<dbReference type="WBParaSite" id="Hba_18598">
    <property type="protein sequence ID" value="Hba_18598"/>
    <property type="gene ID" value="Hba_18598"/>
</dbReference>
<feature type="chain" id="PRO_5009311275" evidence="1">
    <location>
        <begin position="18"/>
        <end position="66"/>
    </location>
</feature>
<keyword evidence="1" id="KW-0732">Signal</keyword>
<evidence type="ECO:0000256" key="1">
    <source>
        <dbReference type="SAM" id="SignalP"/>
    </source>
</evidence>
<name>A0A1I7XMQ4_HETBA</name>
<keyword evidence="2" id="KW-1185">Reference proteome</keyword>
<protein>
    <submittedName>
        <fullName evidence="3">Secreted protein</fullName>
    </submittedName>
</protein>
<evidence type="ECO:0000313" key="3">
    <source>
        <dbReference type="WBParaSite" id="Hba_18598"/>
    </source>
</evidence>
<dbReference type="Proteomes" id="UP000095283">
    <property type="component" value="Unplaced"/>
</dbReference>
<accession>A0A1I7XMQ4</accession>
<dbReference type="AlphaFoldDB" id="A0A1I7XMQ4"/>